<dbReference type="PRINTS" id="PR00036">
    <property type="entry name" value="HTHLACI"/>
</dbReference>
<protein>
    <submittedName>
        <fullName evidence="6">LacI family DNA-binding transcriptional regulator</fullName>
    </submittedName>
</protein>
<keyword evidence="4" id="KW-0804">Transcription</keyword>
<gene>
    <name evidence="6" type="ORF">H9Q79_16050</name>
</gene>
<name>A0A7G9GC37_9FIRM</name>
<keyword evidence="7" id="KW-1185">Reference proteome</keyword>
<dbReference type="PANTHER" id="PTHR30146:SF148">
    <property type="entry name" value="HTH-TYPE TRANSCRIPTIONAL REPRESSOR PURR-RELATED"/>
    <property type="match status" value="1"/>
</dbReference>
<evidence type="ECO:0000256" key="3">
    <source>
        <dbReference type="ARBA" id="ARBA00023125"/>
    </source>
</evidence>
<dbReference type="Gene3D" id="1.10.260.40">
    <property type="entry name" value="lambda repressor-like DNA-binding domains"/>
    <property type="match status" value="1"/>
</dbReference>
<dbReference type="PANTHER" id="PTHR30146">
    <property type="entry name" value="LACI-RELATED TRANSCRIPTIONAL REPRESSOR"/>
    <property type="match status" value="1"/>
</dbReference>
<dbReference type="Pfam" id="PF00356">
    <property type="entry name" value="LacI"/>
    <property type="match status" value="1"/>
</dbReference>
<proteinExistence type="predicted"/>
<dbReference type="InterPro" id="IPR001761">
    <property type="entry name" value="Peripla_BP/Lac1_sug-bd_dom"/>
</dbReference>
<dbReference type="AlphaFoldDB" id="A0A7G9GC37"/>
<dbReference type="SUPFAM" id="SSF53822">
    <property type="entry name" value="Periplasmic binding protein-like I"/>
    <property type="match status" value="1"/>
</dbReference>
<dbReference type="GO" id="GO:0000976">
    <property type="term" value="F:transcription cis-regulatory region binding"/>
    <property type="evidence" value="ECO:0007669"/>
    <property type="project" value="TreeGrafter"/>
</dbReference>
<keyword evidence="2" id="KW-0805">Transcription regulation</keyword>
<dbReference type="PROSITE" id="PS50932">
    <property type="entry name" value="HTH_LACI_2"/>
    <property type="match status" value="1"/>
</dbReference>
<evidence type="ECO:0000313" key="7">
    <source>
        <dbReference type="Proteomes" id="UP000515860"/>
    </source>
</evidence>
<dbReference type="Pfam" id="PF00532">
    <property type="entry name" value="Peripla_BP_1"/>
    <property type="match status" value="1"/>
</dbReference>
<keyword evidence="1" id="KW-0678">Repressor</keyword>
<organism evidence="6 7">
    <name type="scientific">Wansuia hejianensis</name>
    <dbReference type="NCBI Taxonomy" id="2763667"/>
    <lineage>
        <taxon>Bacteria</taxon>
        <taxon>Bacillati</taxon>
        <taxon>Bacillota</taxon>
        <taxon>Clostridia</taxon>
        <taxon>Lachnospirales</taxon>
        <taxon>Lachnospiraceae</taxon>
        <taxon>Wansuia</taxon>
    </lineage>
</organism>
<dbReference type="RefSeq" id="WP_118644977.1">
    <property type="nucleotide sequence ID" value="NZ_CP060635.1"/>
</dbReference>
<reference evidence="6 7" key="1">
    <citation type="submission" date="2020-08" db="EMBL/GenBank/DDBJ databases">
        <authorList>
            <person name="Liu C."/>
            <person name="Sun Q."/>
        </authorList>
    </citation>
    <scope>NUCLEOTIDE SEQUENCE [LARGE SCALE GENOMIC DNA]</scope>
    <source>
        <strain evidence="6 7">NSJ-29</strain>
    </source>
</reference>
<dbReference type="Gene3D" id="3.40.50.2300">
    <property type="match status" value="2"/>
</dbReference>
<dbReference type="InterPro" id="IPR000843">
    <property type="entry name" value="HTH_LacI"/>
</dbReference>
<accession>A0A7G9GC37</accession>
<sequence length="354" mass="39443">MVRDSGEENKVFKINDIARMAGVSITTVSRVLNDSDKVSKKTRKKVLQVIQSVDYVPNEMARGLVMKSNKIIGMLIPDIFNGYYAELTTYIEPLLSEKGYSLQLCITNSEPDKIAYYIDDMIRRRVAGIIILSMGIDSDEMIRKMRNSMAVVSIEGDIEGVDRICVENKQGIYAAVENLIKNGHKKIAFVGYQFERGSLGKRVEGYRKAMTDYGVEICEQYVIDEGNHKNPGYSAALKLLQLDDPPTAVQCMNEYCAHGVYMALMEKGIRIPDDISVSAFDGQENTKLLVPRLTTVALPMRDMAKEAVELVIHNIEFGNPEVLRSVTLPTVLKTGNSVKNLTGISQLVYPQGTP</sequence>
<dbReference type="GO" id="GO:0003700">
    <property type="term" value="F:DNA-binding transcription factor activity"/>
    <property type="evidence" value="ECO:0007669"/>
    <property type="project" value="TreeGrafter"/>
</dbReference>
<dbReference type="CDD" id="cd01392">
    <property type="entry name" value="HTH_LacI"/>
    <property type="match status" value="1"/>
</dbReference>
<evidence type="ECO:0000256" key="1">
    <source>
        <dbReference type="ARBA" id="ARBA00022491"/>
    </source>
</evidence>
<dbReference type="PROSITE" id="PS00356">
    <property type="entry name" value="HTH_LACI_1"/>
    <property type="match status" value="1"/>
</dbReference>
<dbReference type="Proteomes" id="UP000515860">
    <property type="component" value="Chromosome"/>
</dbReference>
<feature type="domain" description="HTH lacI-type" evidence="5">
    <location>
        <begin position="12"/>
        <end position="66"/>
    </location>
</feature>
<dbReference type="InterPro" id="IPR028082">
    <property type="entry name" value="Peripla_BP_I"/>
</dbReference>
<evidence type="ECO:0000313" key="6">
    <source>
        <dbReference type="EMBL" id="QNM08369.1"/>
    </source>
</evidence>
<evidence type="ECO:0000256" key="2">
    <source>
        <dbReference type="ARBA" id="ARBA00023015"/>
    </source>
</evidence>
<evidence type="ECO:0000256" key="4">
    <source>
        <dbReference type="ARBA" id="ARBA00023163"/>
    </source>
</evidence>
<dbReference type="KEGG" id="whj:H9Q79_16050"/>
<dbReference type="SMART" id="SM00354">
    <property type="entry name" value="HTH_LACI"/>
    <property type="match status" value="1"/>
</dbReference>
<keyword evidence="3 6" id="KW-0238">DNA-binding</keyword>
<dbReference type="CDD" id="cd06267">
    <property type="entry name" value="PBP1_LacI_sugar_binding-like"/>
    <property type="match status" value="1"/>
</dbReference>
<dbReference type="SUPFAM" id="SSF47413">
    <property type="entry name" value="lambda repressor-like DNA-binding domains"/>
    <property type="match status" value="1"/>
</dbReference>
<dbReference type="EMBL" id="CP060635">
    <property type="protein sequence ID" value="QNM08369.1"/>
    <property type="molecule type" value="Genomic_DNA"/>
</dbReference>
<dbReference type="InterPro" id="IPR010982">
    <property type="entry name" value="Lambda_DNA-bd_dom_sf"/>
</dbReference>
<evidence type="ECO:0000259" key="5">
    <source>
        <dbReference type="PROSITE" id="PS50932"/>
    </source>
</evidence>